<evidence type="ECO:0000256" key="1">
    <source>
        <dbReference type="SAM" id="MobiDB-lite"/>
    </source>
</evidence>
<keyword evidence="4" id="KW-1185">Reference proteome</keyword>
<feature type="region of interest" description="Disordered" evidence="1">
    <location>
        <begin position="1"/>
        <end position="90"/>
    </location>
</feature>
<keyword evidence="2" id="KW-1133">Transmembrane helix</keyword>
<dbReference type="EMBL" id="JBEZVI010000001">
    <property type="protein sequence ID" value="MEU3708839.1"/>
    <property type="molecule type" value="Genomic_DNA"/>
</dbReference>
<evidence type="ECO:0000313" key="4">
    <source>
        <dbReference type="Proteomes" id="UP001550853"/>
    </source>
</evidence>
<feature type="compositionally biased region" description="Polar residues" evidence="1">
    <location>
        <begin position="127"/>
        <end position="139"/>
    </location>
</feature>
<feature type="compositionally biased region" description="Gly residues" evidence="1">
    <location>
        <begin position="18"/>
        <end position="43"/>
    </location>
</feature>
<evidence type="ECO:0008006" key="5">
    <source>
        <dbReference type="Google" id="ProtNLM"/>
    </source>
</evidence>
<dbReference type="Proteomes" id="UP001550853">
    <property type="component" value="Unassembled WGS sequence"/>
</dbReference>
<name>A0ABV2YSW8_9ACTN</name>
<feature type="transmembrane region" description="Helical" evidence="2">
    <location>
        <begin position="94"/>
        <end position="116"/>
    </location>
</feature>
<comment type="caution">
    <text evidence="3">The sequence shown here is derived from an EMBL/GenBank/DDBJ whole genome shotgun (WGS) entry which is preliminary data.</text>
</comment>
<accession>A0ABV2YSW8</accession>
<protein>
    <recommendedName>
        <fullName evidence="5">Septum formation-related domain-containing protein</fullName>
    </recommendedName>
</protein>
<feature type="compositionally biased region" description="Low complexity" evidence="1">
    <location>
        <begin position="151"/>
        <end position="161"/>
    </location>
</feature>
<evidence type="ECO:0000313" key="3">
    <source>
        <dbReference type="EMBL" id="MEU3708839.1"/>
    </source>
</evidence>
<gene>
    <name evidence="3" type="ORF">AB0E61_01910</name>
</gene>
<organism evidence="3 4">
    <name type="scientific">Streptomyces catenulae</name>
    <dbReference type="NCBI Taxonomy" id="66875"/>
    <lineage>
        <taxon>Bacteria</taxon>
        <taxon>Bacillati</taxon>
        <taxon>Actinomycetota</taxon>
        <taxon>Actinomycetes</taxon>
        <taxon>Kitasatosporales</taxon>
        <taxon>Streptomycetaceae</taxon>
        <taxon>Streptomyces</taxon>
    </lineage>
</organism>
<keyword evidence="2" id="KW-0472">Membrane</keyword>
<feature type="compositionally biased region" description="Pro residues" evidence="1">
    <location>
        <begin position="44"/>
        <end position="58"/>
    </location>
</feature>
<feature type="region of interest" description="Disordered" evidence="1">
    <location>
        <begin position="116"/>
        <end position="161"/>
    </location>
</feature>
<proteinExistence type="predicted"/>
<dbReference type="RefSeq" id="WP_030279593.1">
    <property type="nucleotide sequence ID" value="NZ_JBEZVI010000001.1"/>
</dbReference>
<feature type="compositionally biased region" description="Gly residues" evidence="1">
    <location>
        <begin position="59"/>
        <end position="78"/>
    </location>
</feature>
<feature type="compositionally biased region" description="Pro residues" evidence="1">
    <location>
        <begin position="1"/>
        <end position="14"/>
    </location>
</feature>
<keyword evidence="2" id="KW-0812">Transmembrane</keyword>
<evidence type="ECO:0000256" key="2">
    <source>
        <dbReference type="SAM" id="Phobius"/>
    </source>
</evidence>
<sequence length="277" mass="27242">MSFPPPPPPPPNQPPNDGQGGFGPPPGGYGAGGPVQGGYGQGGFPPPGGQPAGPPPGGFGPAGPGYGPAGPGGPGAPGGWPPPPPPSGGGNGKIIAAIIGGGVLVLAVVFGIIALSGDGDDDKKNRATPSRSTDASPSATPDDPATATDFPSDPASASPSESTIPFFKLQVGDCYDLPADGSGNNEAASCNDAHDAEVVSIHQLRSGFTSSSDIKDEAAKICKSDLESKAARQPSGTAEGTYVQFPNLKGYNLGIKSVSCSLMGNRSGTKKLHAPLS</sequence>
<reference evidence="3 4" key="1">
    <citation type="submission" date="2024-06" db="EMBL/GenBank/DDBJ databases">
        <title>The Natural Products Discovery Center: Release of the First 8490 Sequenced Strains for Exploring Actinobacteria Biosynthetic Diversity.</title>
        <authorList>
            <person name="Kalkreuter E."/>
            <person name="Kautsar S.A."/>
            <person name="Yang D."/>
            <person name="Bader C.D."/>
            <person name="Teijaro C.N."/>
            <person name="Fluegel L."/>
            <person name="Davis C.M."/>
            <person name="Simpson J.R."/>
            <person name="Lauterbach L."/>
            <person name="Steele A.D."/>
            <person name="Gui C."/>
            <person name="Meng S."/>
            <person name="Li G."/>
            <person name="Viehrig K."/>
            <person name="Ye F."/>
            <person name="Su P."/>
            <person name="Kiefer A.F."/>
            <person name="Nichols A."/>
            <person name="Cepeda A.J."/>
            <person name="Yan W."/>
            <person name="Fan B."/>
            <person name="Jiang Y."/>
            <person name="Adhikari A."/>
            <person name="Zheng C.-J."/>
            <person name="Schuster L."/>
            <person name="Cowan T.M."/>
            <person name="Smanski M.J."/>
            <person name="Chevrette M.G."/>
            <person name="De Carvalho L.P.S."/>
            <person name="Shen B."/>
        </authorList>
    </citation>
    <scope>NUCLEOTIDE SEQUENCE [LARGE SCALE GENOMIC DNA]</scope>
    <source>
        <strain evidence="3 4">NPDC033039</strain>
    </source>
</reference>